<sequence length="489" mass="56319">LSNPLHTMVPVVILLLRLLKILILYPQPVGDGLDEETIVRMQERLTLLELEKFRLQCQVEQLILRQSAGSGQTCSALPCSTGSSGLLLGSWALAWSCALCAGKEAVRGRRGRGKEREKNEAWDYNLTWLLEERIQWPVQDLQTGCKRTKALMDNVTTVLGRFLPMTFYPRLQRAIGVGSAFEGWTAFVKEAEYRVLVPLTPPCGHTFSLELDTDGDRPGRNFRVRVGLECSCPRELQGAYMLCFFHHPEEIRRRTRRPILLDTLCTDLYLDVRKTARWFSLLLRAFWRYVPESRSWHLELLPARRSCKFRLTQGQESFRVKVQLGVRRGASDVFVSSRPAGFRTPRTMWPESYGVAEMKFLRHVTRQAPQDSSHLRCLTLMIFFEDRHHALLNTLPLSQWRSSEFLFRLSDILEQLRFSLEQKQLDHFFVGNQRLPQEISLPPDIRSAEPPNLFQVLAQDEAAHSQAMEAYRALLSLLLSHIKLCIAPF</sequence>
<name>A0A8C5TT02_9PASS</name>
<reference evidence="2" key="2">
    <citation type="submission" date="2025-09" db="UniProtKB">
        <authorList>
            <consortium name="Ensembl"/>
        </authorList>
    </citation>
    <scope>IDENTIFICATION</scope>
</reference>
<proteinExistence type="predicted"/>
<evidence type="ECO:0008006" key="4">
    <source>
        <dbReference type="Google" id="ProtNLM"/>
    </source>
</evidence>
<keyword evidence="1" id="KW-0732">Signal</keyword>
<organism evidence="2 3">
    <name type="scientific">Malurus cyaneus samueli</name>
    <dbReference type="NCBI Taxonomy" id="2593467"/>
    <lineage>
        <taxon>Eukaryota</taxon>
        <taxon>Metazoa</taxon>
        <taxon>Chordata</taxon>
        <taxon>Craniata</taxon>
        <taxon>Vertebrata</taxon>
        <taxon>Euteleostomi</taxon>
        <taxon>Archelosauria</taxon>
        <taxon>Archosauria</taxon>
        <taxon>Dinosauria</taxon>
        <taxon>Saurischia</taxon>
        <taxon>Theropoda</taxon>
        <taxon>Coelurosauria</taxon>
        <taxon>Aves</taxon>
        <taxon>Neognathae</taxon>
        <taxon>Neoaves</taxon>
        <taxon>Telluraves</taxon>
        <taxon>Australaves</taxon>
        <taxon>Passeriformes</taxon>
        <taxon>Meliphagoidea</taxon>
        <taxon>Maluridae</taxon>
        <taxon>Malurus</taxon>
    </lineage>
</organism>
<dbReference type="PANTHER" id="PTHR10656:SF40">
    <property type="entry name" value="INOSITOL 1,4,5-TRISPHOSPHATE RECEPTOR-INTERACTING PROTEIN-LIKE 1"/>
    <property type="match status" value="1"/>
</dbReference>
<dbReference type="PANTHER" id="PTHR10656">
    <property type="entry name" value="CELL FATE DETERMINING PROTEIN MAB21-RELATED"/>
    <property type="match status" value="1"/>
</dbReference>
<evidence type="ECO:0000256" key="1">
    <source>
        <dbReference type="SAM" id="SignalP"/>
    </source>
</evidence>
<dbReference type="GO" id="GO:0016020">
    <property type="term" value="C:membrane"/>
    <property type="evidence" value="ECO:0007669"/>
    <property type="project" value="TreeGrafter"/>
</dbReference>
<dbReference type="OrthoDB" id="9034619at2759"/>
<feature type="signal peptide" evidence="1">
    <location>
        <begin position="1"/>
        <end position="23"/>
    </location>
</feature>
<evidence type="ECO:0000313" key="3">
    <source>
        <dbReference type="Proteomes" id="UP000694560"/>
    </source>
</evidence>
<dbReference type="AlphaFoldDB" id="A0A8C5TT02"/>
<dbReference type="Ensembl" id="ENSMCST00000012698.1">
    <property type="protein sequence ID" value="ENSMCSP00000012377.1"/>
    <property type="gene ID" value="ENSMCSG00000008758.1"/>
</dbReference>
<accession>A0A8C5TT02</accession>
<protein>
    <recommendedName>
        <fullName evidence="4">Mab-21-like HhH/H2TH-like domain-containing protein</fullName>
    </recommendedName>
</protein>
<dbReference type="Proteomes" id="UP000694560">
    <property type="component" value="Unplaced"/>
</dbReference>
<dbReference type="SMART" id="SM01265">
    <property type="entry name" value="Mab-21"/>
    <property type="match status" value="1"/>
</dbReference>
<dbReference type="InterPro" id="IPR024810">
    <property type="entry name" value="MAB21L/cGLR"/>
</dbReference>
<keyword evidence="3" id="KW-1185">Reference proteome</keyword>
<feature type="chain" id="PRO_5034648901" description="Mab-21-like HhH/H2TH-like domain-containing protein" evidence="1">
    <location>
        <begin position="24"/>
        <end position="489"/>
    </location>
</feature>
<evidence type="ECO:0000313" key="2">
    <source>
        <dbReference type="Ensembl" id="ENSMCSP00000012377.1"/>
    </source>
</evidence>
<reference evidence="2" key="1">
    <citation type="submission" date="2025-08" db="UniProtKB">
        <authorList>
            <consortium name="Ensembl"/>
        </authorList>
    </citation>
    <scope>IDENTIFICATION</scope>
</reference>